<dbReference type="InterPro" id="IPR035979">
    <property type="entry name" value="RBD_domain_sf"/>
</dbReference>
<dbReference type="InterPro" id="IPR000504">
    <property type="entry name" value="RRM_dom"/>
</dbReference>
<dbReference type="PROSITE" id="PS50102">
    <property type="entry name" value="RRM"/>
    <property type="match status" value="1"/>
</dbReference>
<dbReference type="GO" id="GO:0046654">
    <property type="term" value="P:tetrahydrofolate biosynthetic process"/>
    <property type="evidence" value="ECO:0007669"/>
    <property type="project" value="UniProtKB-UniPathway"/>
</dbReference>
<evidence type="ECO:0000256" key="5">
    <source>
        <dbReference type="ARBA" id="ARBA00022679"/>
    </source>
</evidence>
<evidence type="ECO:0000256" key="6">
    <source>
        <dbReference type="ARBA" id="ARBA00022909"/>
    </source>
</evidence>
<dbReference type="Pfam" id="PF00425">
    <property type="entry name" value="Chorismate_bind"/>
    <property type="match status" value="2"/>
</dbReference>
<comment type="catalytic activity">
    <reaction evidence="1">
        <text>chorismate + L-glutamine = 4-amino-4-deoxychorismate + L-glutamate</text>
        <dbReference type="Rhea" id="RHEA:11672"/>
        <dbReference type="ChEBI" id="CHEBI:29748"/>
        <dbReference type="ChEBI" id="CHEBI:29985"/>
        <dbReference type="ChEBI" id="CHEBI:58359"/>
        <dbReference type="ChEBI" id="CHEBI:58406"/>
        <dbReference type="EC" id="2.6.1.85"/>
    </reaction>
</comment>
<dbReference type="SUPFAM" id="SSF56322">
    <property type="entry name" value="ADC synthase"/>
    <property type="match status" value="2"/>
</dbReference>
<dbReference type="HOGENOM" id="CLU_006493_0_0_1"/>
<dbReference type="STRING" id="1072389.K1XUI2"/>
<dbReference type="InterPro" id="IPR029062">
    <property type="entry name" value="Class_I_gatase-like"/>
</dbReference>
<dbReference type="GeneID" id="18761613"/>
<gene>
    <name evidence="13" type="ORF">MBM_05678</name>
</gene>
<dbReference type="InterPro" id="IPR005801">
    <property type="entry name" value="ADC_synthase"/>
</dbReference>
<name>K1XUI2_MARBU</name>
<evidence type="ECO:0000256" key="11">
    <source>
        <dbReference type="SAM" id="MobiDB-lite"/>
    </source>
</evidence>
<dbReference type="KEGG" id="mbe:MBM_05678"/>
<dbReference type="AlphaFoldDB" id="K1XUI2"/>
<dbReference type="GO" id="GO:0046820">
    <property type="term" value="F:4-amino-4-deoxychorismate synthase activity"/>
    <property type="evidence" value="ECO:0007669"/>
    <property type="project" value="UniProtKB-EC"/>
</dbReference>
<organism evidence="13 14">
    <name type="scientific">Marssonina brunnea f. sp. multigermtubi (strain MB_m1)</name>
    <name type="common">Marssonina leaf spot fungus</name>
    <dbReference type="NCBI Taxonomy" id="1072389"/>
    <lineage>
        <taxon>Eukaryota</taxon>
        <taxon>Fungi</taxon>
        <taxon>Dikarya</taxon>
        <taxon>Ascomycota</taxon>
        <taxon>Pezizomycotina</taxon>
        <taxon>Leotiomycetes</taxon>
        <taxon>Helotiales</taxon>
        <taxon>Drepanopezizaceae</taxon>
        <taxon>Drepanopeziza</taxon>
    </lineage>
</organism>
<dbReference type="InterPro" id="IPR019999">
    <property type="entry name" value="Anth_synth_I-like"/>
</dbReference>
<dbReference type="OrthoDB" id="64220at2759"/>
<feature type="domain" description="RRM" evidence="12">
    <location>
        <begin position="502"/>
        <end position="580"/>
    </location>
</feature>
<evidence type="ECO:0000256" key="3">
    <source>
        <dbReference type="ARBA" id="ARBA00005970"/>
    </source>
</evidence>
<dbReference type="GO" id="GO:0008153">
    <property type="term" value="P:4-aminobenzoate biosynthetic process"/>
    <property type="evidence" value="ECO:0007669"/>
    <property type="project" value="TreeGrafter"/>
</dbReference>
<dbReference type="Gene3D" id="3.60.120.10">
    <property type="entry name" value="Anthranilate synthase"/>
    <property type="match status" value="2"/>
</dbReference>
<dbReference type="Pfam" id="PF04715">
    <property type="entry name" value="Anth_synt_I_N"/>
    <property type="match status" value="1"/>
</dbReference>
<dbReference type="EMBL" id="JH921439">
    <property type="protein sequence ID" value="EKD16384.1"/>
    <property type="molecule type" value="Genomic_DNA"/>
</dbReference>
<dbReference type="InParanoid" id="K1XUI2"/>
<comment type="similarity">
    <text evidence="3">In the C-terminal section; belongs to the anthranilate synthase component I family.</text>
</comment>
<keyword evidence="10" id="KW-0694">RNA-binding</keyword>
<feature type="region of interest" description="Disordered" evidence="11">
    <location>
        <begin position="785"/>
        <end position="816"/>
    </location>
</feature>
<sequence>MRPPKPLILFIDAYDSFSNNIISLLSTTLEADIRTIHIDNPALSSDEALHAELRHYAAVVCGPGPGNPGKEEDVGIMRRIWRLQENEMVPVLGICLGFQSLCWEFGGSVGRLKGPQHGIVSRITHIGAHSKASQGAIFEGVGEIHATLYQSLCADVGQDLIGKDEWETAKWKATERCPELLPLAWVEHDLAQGNDSGIMDERVLVGVQHKTKPFWALQYHPESICTNEESTKVITNWFGLAQAWNIQKGRIQVTSEGPIEGQFVTRESLLSQNQRKLEQDTSFTAGSTKLYRAICHSRTIDIPARISIPEIVETIQDLRQDQIILESSNANENYTGGVDVRGRYSVIGLDIEQCTRVEYTAGKQNISISYPRERGQRPETVHLNADSQGGIWPYLAHYLDERQVKDGSPESPFWGGFMGYTTYELGLEGIDVSPNPNGRQHSRPDLCFAWVEKSLVVDHLKNRIYLQQLAPSNASGRVGSWMDSIIAKLEAKLLPEESYDPYTITFSNLPGDGCKNGILDRMAQLGVALPLTLHVYPSDGPYSGFATAQYEQPNNPEKIAQLLNNSDIAGRNIRVKVTSQILDPVSKHSPPPAKLSSRLSHPAQAPAIDIKSSVLSIQTPLHSIYESKVLSCQSSIRAGDSYELCLTDQTVITLSRSTSPSTPTPWSIYQTLRTKQPAPFASYLKLGPLTFISASPERFLTYTPTTCELRPMKGTVRKSSQVSTLEQAKKLLDVPKEKAENLMIVDLVRHDLHGVCGAGRVQVPRLMVVEEYKSVFQMISIVRGSLPQPPPPTSTPPSSSSSSYSASPTTSASSSTDLIASSTLASDGVHGNERLKATRDRYTGLDVLSASLPPGSMTGAPKKRSCEILQLVEGGRERSLYSGVVGYADVGGRGDWSVSIRCLFKWDDDEDTHAGDAGDGEDARGDAGPETWHIGAGGAVTTLSTAVGEREEMLTKLEGTLGLFR</sequence>
<dbReference type="eggNOG" id="KOG1224">
    <property type="taxonomic scope" value="Eukaryota"/>
</dbReference>
<dbReference type="FunCoup" id="K1XUI2">
    <property type="interactions" value="159"/>
</dbReference>
<dbReference type="SUPFAM" id="SSF52317">
    <property type="entry name" value="Class I glutamine amidotransferase-like"/>
    <property type="match status" value="1"/>
</dbReference>
<feature type="region of interest" description="Disordered" evidence="11">
    <location>
        <begin position="913"/>
        <end position="935"/>
    </location>
</feature>
<keyword evidence="5" id="KW-0808">Transferase</keyword>
<keyword evidence="6" id="KW-0289">Folate biosynthesis</keyword>
<dbReference type="EC" id="2.6.1.85" evidence="4"/>
<dbReference type="Pfam" id="PF00117">
    <property type="entry name" value="GATase"/>
    <property type="match status" value="1"/>
</dbReference>
<dbReference type="PROSITE" id="PS51273">
    <property type="entry name" value="GATASE_TYPE_1"/>
    <property type="match status" value="1"/>
</dbReference>
<comment type="pathway">
    <text evidence="2">Cofactor biosynthesis; tetrahydrofolate biosynthesis; 4-aminobenzoate from chorismate: step 1/2.</text>
</comment>
<evidence type="ECO:0000256" key="4">
    <source>
        <dbReference type="ARBA" id="ARBA00013139"/>
    </source>
</evidence>
<proteinExistence type="inferred from homology"/>
<evidence type="ECO:0000256" key="10">
    <source>
        <dbReference type="PROSITE-ProRule" id="PRU00176"/>
    </source>
</evidence>
<keyword evidence="14" id="KW-1185">Reference proteome</keyword>
<reference evidence="13 14" key="1">
    <citation type="journal article" date="2012" name="BMC Genomics">
        <title>Sequencing the genome of Marssonina brunnea reveals fungus-poplar co-evolution.</title>
        <authorList>
            <person name="Zhu S."/>
            <person name="Cao Y.-Z."/>
            <person name="Jiang C."/>
            <person name="Tan B.-Y."/>
            <person name="Wang Z."/>
            <person name="Feng S."/>
            <person name="Zhang L."/>
            <person name="Su X.-H."/>
            <person name="Brejova B."/>
            <person name="Vinar T."/>
            <person name="Xu M."/>
            <person name="Wang M.-X."/>
            <person name="Zhang S.-G."/>
            <person name="Huang M.-R."/>
            <person name="Wu R."/>
            <person name="Zhou Y."/>
        </authorList>
    </citation>
    <scope>NUCLEOTIDE SEQUENCE [LARGE SCALE GENOMIC DNA]</scope>
    <source>
        <strain evidence="13 14">MB_m1</strain>
    </source>
</reference>
<dbReference type="SUPFAM" id="SSF54928">
    <property type="entry name" value="RNA-binding domain, RBD"/>
    <property type="match status" value="1"/>
</dbReference>
<dbReference type="Proteomes" id="UP000006753">
    <property type="component" value="Unassembled WGS sequence"/>
</dbReference>
<evidence type="ECO:0000256" key="1">
    <source>
        <dbReference type="ARBA" id="ARBA00001000"/>
    </source>
</evidence>
<dbReference type="GO" id="GO:0000162">
    <property type="term" value="P:L-tryptophan biosynthetic process"/>
    <property type="evidence" value="ECO:0007669"/>
    <property type="project" value="TreeGrafter"/>
</dbReference>
<evidence type="ECO:0000256" key="8">
    <source>
        <dbReference type="ARBA" id="ARBA00031329"/>
    </source>
</evidence>
<dbReference type="PANTHER" id="PTHR11236">
    <property type="entry name" value="AMINOBENZOATE/ANTHRANILATE SYNTHASE"/>
    <property type="match status" value="1"/>
</dbReference>
<dbReference type="InterPro" id="IPR017926">
    <property type="entry name" value="GATASE"/>
</dbReference>
<dbReference type="OMA" id="DWSVNIR"/>
<dbReference type="InterPro" id="IPR006805">
    <property type="entry name" value="Anth_synth_I_N"/>
</dbReference>
<dbReference type="GO" id="GO:0003723">
    <property type="term" value="F:RNA binding"/>
    <property type="evidence" value="ECO:0007669"/>
    <property type="project" value="UniProtKB-UniRule"/>
</dbReference>
<accession>K1XUI2</accession>
<dbReference type="GO" id="GO:0046656">
    <property type="term" value="P:folic acid biosynthetic process"/>
    <property type="evidence" value="ECO:0007669"/>
    <property type="project" value="UniProtKB-KW"/>
</dbReference>
<dbReference type="InterPro" id="IPR006221">
    <property type="entry name" value="TrpG/PapA_dom"/>
</dbReference>
<dbReference type="UniPathway" id="UPA00077">
    <property type="reaction ID" value="UER00149"/>
</dbReference>
<dbReference type="PRINTS" id="PR00097">
    <property type="entry name" value="ANTSNTHASEII"/>
</dbReference>
<protein>
    <recommendedName>
        <fullName evidence="4">aminodeoxychorismate synthase</fullName>
        <ecNumber evidence="4">2.6.1.85</ecNumber>
    </recommendedName>
    <alternativeName>
        <fullName evidence="8">Para-aminobenzoate synthase</fullName>
    </alternativeName>
    <alternativeName>
        <fullName evidence="9">p-aminobenzoic acid synthase</fullName>
    </alternativeName>
</protein>
<dbReference type="InterPro" id="IPR015890">
    <property type="entry name" value="Chorismate_C"/>
</dbReference>
<dbReference type="CDD" id="cd01743">
    <property type="entry name" value="GATase1_Anthranilate_Synthase"/>
    <property type="match status" value="1"/>
</dbReference>
<dbReference type="PANTHER" id="PTHR11236:SF18">
    <property type="entry name" value="AMINODEOXYCHORISMATE SYNTHASE"/>
    <property type="match status" value="1"/>
</dbReference>
<evidence type="ECO:0000313" key="13">
    <source>
        <dbReference type="EMBL" id="EKD16384.1"/>
    </source>
</evidence>
<evidence type="ECO:0000256" key="9">
    <source>
        <dbReference type="ARBA" id="ARBA00031904"/>
    </source>
</evidence>
<evidence type="ECO:0000256" key="7">
    <source>
        <dbReference type="ARBA" id="ARBA00022962"/>
    </source>
</evidence>
<dbReference type="Gene3D" id="3.40.50.880">
    <property type="match status" value="1"/>
</dbReference>
<evidence type="ECO:0000256" key="2">
    <source>
        <dbReference type="ARBA" id="ARBA00005009"/>
    </source>
</evidence>
<evidence type="ECO:0000259" key="12">
    <source>
        <dbReference type="PROSITE" id="PS50102"/>
    </source>
</evidence>
<evidence type="ECO:0000313" key="14">
    <source>
        <dbReference type="Proteomes" id="UP000006753"/>
    </source>
</evidence>
<keyword evidence="7" id="KW-0315">Glutamine amidotransferase</keyword>
<dbReference type="GO" id="GO:0005737">
    <property type="term" value="C:cytoplasm"/>
    <property type="evidence" value="ECO:0007669"/>
    <property type="project" value="TreeGrafter"/>
</dbReference>
<feature type="compositionally biased region" description="Low complexity" evidence="11">
    <location>
        <begin position="796"/>
        <end position="816"/>
    </location>
</feature>
<feature type="compositionally biased region" description="Basic and acidic residues" evidence="11">
    <location>
        <begin position="913"/>
        <end position="927"/>
    </location>
</feature>